<evidence type="ECO:0000313" key="2">
    <source>
        <dbReference type="EMBL" id="AMO25680.1"/>
    </source>
</evidence>
<sequence>MPGMLSALVVQHPTRTALILAISLAAWTFTAWMALDMGHPLAQLMMPPTAGWDAANSFAIFLMWAVMMAAMMLPAALPVVLTFAHLSLRQGERARGRVFVAAYLLVWLAFSAAATALQWALQAMHWINPMIVSTSVWLTGSLLLIAGLYQFSPLKKHCLARCRSPLGFLMGEWRSGTGGAFRMGLHHGLLCAGCCWALMVLLFVGGAMNLAWVVALAIVVAIEKMAPYGERVAFMLGLLMIAAGLWNLAALLAS</sequence>
<keyword evidence="1" id="KW-0812">Transmembrane</keyword>
<dbReference type="EMBL" id="CP010951">
    <property type="protein sequence ID" value="AMO25680.1"/>
    <property type="molecule type" value="Genomic_DNA"/>
</dbReference>
<feature type="transmembrane region" description="Helical" evidence="1">
    <location>
        <begin position="55"/>
        <end position="86"/>
    </location>
</feature>
<accession>A0A140HLE7</accession>
<dbReference type="InterPro" id="IPR018688">
    <property type="entry name" value="PpoB2-like"/>
</dbReference>
<feature type="transmembrane region" description="Helical" evidence="1">
    <location>
        <begin position="16"/>
        <end position="35"/>
    </location>
</feature>
<gene>
    <name evidence="2" type="ORF">UC35_22835</name>
</gene>
<feature type="transmembrane region" description="Helical" evidence="1">
    <location>
        <begin position="189"/>
        <end position="222"/>
    </location>
</feature>
<evidence type="ECO:0000256" key="1">
    <source>
        <dbReference type="SAM" id="Phobius"/>
    </source>
</evidence>
<dbReference type="Proteomes" id="UP000070433">
    <property type="component" value="Chromosome"/>
</dbReference>
<keyword evidence="1" id="KW-0472">Membrane</keyword>
<feature type="transmembrane region" description="Helical" evidence="1">
    <location>
        <begin position="98"/>
        <end position="120"/>
    </location>
</feature>
<feature type="transmembrane region" description="Helical" evidence="1">
    <location>
        <begin position="234"/>
        <end position="253"/>
    </location>
</feature>
<dbReference type="PATRIC" id="fig|94132.3.peg.4652"/>
<keyword evidence="3" id="KW-1185">Reference proteome</keyword>
<name>A0A140HLE7_9BURK</name>
<feature type="transmembrane region" description="Helical" evidence="1">
    <location>
        <begin position="126"/>
        <end position="149"/>
    </location>
</feature>
<organism evidence="2 3">
    <name type="scientific">Ramlibacter tataouinensis</name>
    <dbReference type="NCBI Taxonomy" id="94132"/>
    <lineage>
        <taxon>Bacteria</taxon>
        <taxon>Pseudomonadati</taxon>
        <taxon>Pseudomonadota</taxon>
        <taxon>Betaproteobacteria</taxon>
        <taxon>Burkholderiales</taxon>
        <taxon>Comamonadaceae</taxon>
        <taxon>Ramlibacter</taxon>
    </lineage>
</organism>
<evidence type="ECO:0000313" key="3">
    <source>
        <dbReference type="Proteomes" id="UP000070433"/>
    </source>
</evidence>
<evidence type="ECO:0008006" key="4">
    <source>
        <dbReference type="Google" id="ProtNLM"/>
    </source>
</evidence>
<protein>
    <recommendedName>
        <fullName evidence="4">DUF2182 domain-containing protein</fullName>
    </recommendedName>
</protein>
<dbReference type="Pfam" id="PF09948">
    <property type="entry name" value="PpoB2"/>
    <property type="match status" value="1"/>
</dbReference>
<keyword evidence="1" id="KW-1133">Transmembrane helix</keyword>
<dbReference type="AlphaFoldDB" id="A0A140HLE7"/>
<proteinExistence type="predicted"/>
<reference evidence="2 3" key="1">
    <citation type="journal article" date="2014" name="Int. J. Syst. Evol. Microbiol.">
        <title>Ramlibacter solisilvae sp. nov., isolated from forest soil, and emended description of the genus Ramlibacter.</title>
        <authorList>
            <person name="Lee H.J."/>
            <person name="Lee S.H."/>
            <person name="Lee S.S."/>
            <person name="Lee J.S."/>
            <person name="Kim Y."/>
            <person name="Kim S.C."/>
            <person name="Jeon C.O."/>
        </authorList>
    </citation>
    <scope>NUCLEOTIDE SEQUENCE [LARGE SCALE GENOMIC DNA]</scope>
    <source>
        <strain evidence="2 3">5-10</strain>
    </source>
</reference>